<name>A0A9N7U6T8_PLEPL</name>
<feature type="region of interest" description="Disordered" evidence="1">
    <location>
        <begin position="354"/>
        <end position="373"/>
    </location>
</feature>
<protein>
    <submittedName>
        <fullName evidence="2">Uncharacterized protein</fullName>
    </submittedName>
</protein>
<dbReference type="AlphaFoldDB" id="A0A9N7U6T8"/>
<feature type="region of interest" description="Disordered" evidence="1">
    <location>
        <begin position="94"/>
        <end position="116"/>
    </location>
</feature>
<feature type="compositionally biased region" description="Basic and acidic residues" evidence="1">
    <location>
        <begin position="33"/>
        <end position="42"/>
    </location>
</feature>
<feature type="region of interest" description="Disordered" evidence="1">
    <location>
        <begin position="218"/>
        <end position="243"/>
    </location>
</feature>
<organism evidence="2 3">
    <name type="scientific">Pleuronectes platessa</name>
    <name type="common">European plaice</name>
    <dbReference type="NCBI Taxonomy" id="8262"/>
    <lineage>
        <taxon>Eukaryota</taxon>
        <taxon>Metazoa</taxon>
        <taxon>Chordata</taxon>
        <taxon>Craniata</taxon>
        <taxon>Vertebrata</taxon>
        <taxon>Euteleostomi</taxon>
        <taxon>Actinopterygii</taxon>
        <taxon>Neopterygii</taxon>
        <taxon>Teleostei</taxon>
        <taxon>Neoteleostei</taxon>
        <taxon>Acanthomorphata</taxon>
        <taxon>Carangaria</taxon>
        <taxon>Pleuronectiformes</taxon>
        <taxon>Pleuronectoidei</taxon>
        <taxon>Pleuronectidae</taxon>
        <taxon>Pleuronectes</taxon>
    </lineage>
</organism>
<evidence type="ECO:0000256" key="1">
    <source>
        <dbReference type="SAM" id="MobiDB-lite"/>
    </source>
</evidence>
<sequence>MDLGTSFRLDALISEPVLLCSAHRPFQTGQSSEQRETERETECLAVGRKKKKEEEQRWVGGEGVPGAEEPCLSSSDHSSPPPTYMHKACHVDQDDRLTETSEEPEQPRMTFKSPADCSVTSGGTNVTATLCRCFDALPVESLPAPPSARHPLQPAWFQNSCSDTTCLSCSVNHSHVSRQAPQPNQLNYVAIGVCPSLWAASCRALLFAFDQMMYPSSGQEAKLDQRNKSHLRRRTLGPNKQPSADNFLRLVSSGLRQGASECVLERRGAKGEVEVVQGHERSVKLESREYLYQLPREHWILKHPSSKVHQLQLCTSSTLFSSDPQLRPQRGSLPPVALADSQLWRGWLGGAARDSGAPKLSSGAPAALPAHPS</sequence>
<accession>A0A9N7U6T8</accession>
<reference evidence="2" key="1">
    <citation type="submission" date="2020-03" db="EMBL/GenBank/DDBJ databases">
        <authorList>
            <person name="Weist P."/>
        </authorList>
    </citation>
    <scope>NUCLEOTIDE SEQUENCE</scope>
</reference>
<evidence type="ECO:0000313" key="3">
    <source>
        <dbReference type="Proteomes" id="UP001153269"/>
    </source>
</evidence>
<gene>
    <name evidence="2" type="ORF">PLEPLA_LOCUS13852</name>
</gene>
<evidence type="ECO:0000313" key="2">
    <source>
        <dbReference type="EMBL" id="CAB1425918.1"/>
    </source>
</evidence>
<feature type="region of interest" description="Disordered" evidence="1">
    <location>
        <begin position="26"/>
        <end position="79"/>
    </location>
</feature>
<dbReference type="EMBL" id="CADEAL010000846">
    <property type="protein sequence ID" value="CAB1425918.1"/>
    <property type="molecule type" value="Genomic_DNA"/>
</dbReference>
<keyword evidence="3" id="KW-1185">Reference proteome</keyword>
<dbReference type="Proteomes" id="UP001153269">
    <property type="component" value="Unassembled WGS sequence"/>
</dbReference>
<comment type="caution">
    <text evidence="2">The sequence shown here is derived from an EMBL/GenBank/DDBJ whole genome shotgun (WGS) entry which is preliminary data.</text>
</comment>
<proteinExistence type="predicted"/>